<name>A0A0G8AU59_9SYNE</name>
<dbReference type="Proteomes" id="UP000035037">
    <property type="component" value="Unassembled WGS sequence"/>
</dbReference>
<protein>
    <submittedName>
        <fullName evidence="1">Uncharacterized protein</fullName>
    </submittedName>
</protein>
<comment type="caution">
    <text evidence="1">The sequence shown here is derived from an EMBL/GenBank/DDBJ whole genome shotgun (WGS) entry which is preliminary data.</text>
</comment>
<proteinExistence type="predicted"/>
<dbReference type="EMBL" id="JYFQ01000149">
    <property type="protein sequence ID" value="KKZ11219.1"/>
    <property type="molecule type" value="Genomic_DNA"/>
</dbReference>
<reference evidence="1 2" key="1">
    <citation type="submission" date="2015-02" db="EMBL/GenBank/DDBJ databases">
        <authorList>
            <person name="Slaby B."/>
            <person name="Hentschel U."/>
        </authorList>
    </citation>
    <scope>NUCLEOTIDE SEQUENCE [LARGE SCALE GENOMIC DNA]</scope>
    <source>
        <strain evidence="1">15L</strain>
    </source>
</reference>
<dbReference type="PATRIC" id="fig|1608419.3.peg.631"/>
<accession>A0A0G8AU59</accession>
<gene>
    <name evidence="1" type="ORF">TQ37_07515</name>
</gene>
<reference evidence="1 2" key="2">
    <citation type="submission" date="2015-05" db="EMBL/GenBank/DDBJ databases">
        <title>Lifestyle Evolution in Cyanobacterial Symbionts of Sponges.</title>
        <authorList>
            <person name="Burgsdorf I."/>
            <person name="Slaby B.M."/>
            <person name="Handley K.M."/>
            <person name="Haber M."/>
            <person name="Blom J."/>
            <person name="Marshall C.W."/>
            <person name="Gilbert J.A."/>
            <person name="Hentschel U."/>
            <person name="Steindler L."/>
        </authorList>
    </citation>
    <scope>NUCLEOTIDE SEQUENCE [LARGE SCALE GENOMIC DNA]</scope>
    <source>
        <strain evidence="1">15L</strain>
    </source>
</reference>
<feature type="non-terminal residue" evidence="1">
    <location>
        <position position="1"/>
    </location>
</feature>
<evidence type="ECO:0000313" key="2">
    <source>
        <dbReference type="Proteomes" id="UP000035037"/>
    </source>
</evidence>
<evidence type="ECO:0000313" key="1">
    <source>
        <dbReference type="EMBL" id="KKZ11219.1"/>
    </source>
</evidence>
<dbReference type="AlphaFoldDB" id="A0A0G8AU59"/>
<sequence length="86" mass="9575">TKAETARMGGSNDGWNYLEPRCKGVRRTRLFHCGVPGCSGVFNDRSGWSAMPECTPWNDSPVLRRFQMKSKSLGGELVADRLLLTN</sequence>
<organism evidence="1 2">
    <name type="scientific">Candidatus Synechococcus spongiarum 15L</name>
    <dbReference type="NCBI Taxonomy" id="1608419"/>
    <lineage>
        <taxon>Bacteria</taxon>
        <taxon>Bacillati</taxon>
        <taxon>Cyanobacteriota</taxon>
        <taxon>Cyanophyceae</taxon>
        <taxon>Synechococcales</taxon>
        <taxon>Synechococcaceae</taxon>
        <taxon>Synechococcus</taxon>
    </lineage>
</organism>